<gene>
    <name evidence="2" type="ORF">CARUB_v10006615mg</name>
</gene>
<dbReference type="Pfam" id="PF14111">
    <property type="entry name" value="DUF4283"/>
    <property type="match status" value="1"/>
</dbReference>
<dbReference type="Proteomes" id="UP000029121">
    <property type="component" value="Unassembled WGS sequence"/>
</dbReference>
<evidence type="ECO:0000313" key="2">
    <source>
        <dbReference type="EMBL" id="EOA18149.1"/>
    </source>
</evidence>
<accession>R0GMM2</accession>
<evidence type="ECO:0000313" key="3">
    <source>
        <dbReference type="Proteomes" id="UP000029121"/>
    </source>
</evidence>
<dbReference type="PANTHER" id="PTHR31286">
    <property type="entry name" value="GLYCINE-RICH CELL WALL STRUCTURAL PROTEIN 1.8-LIKE"/>
    <property type="match status" value="1"/>
</dbReference>
<dbReference type="EMBL" id="KB870811">
    <property type="protein sequence ID" value="EOA18149.1"/>
    <property type="molecule type" value="Genomic_DNA"/>
</dbReference>
<dbReference type="InterPro" id="IPR040256">
    <property type="entry name" value="At4g02000-like"/>
</dbReference>
<sequence length="137" mass="15979">MSQSSLVKNGASGKKVEMGQKRKVKVPFFDNAALIAGYDKTVIGRCMNPRKQDMKSLLFMLPRIWQLEDKVVGADLGLGRFQFDFEREEDIEEVFKMELFHFDHWMLSMVRWQPSVDLAYPSEITFWVRVLGVPLQF</sequence>
<dbReference type="PANTHER" id="PTHR31286:SF105">
    <property type="entry name" value="DUF4283 DOMAIN-CONTAINING PROTEIN"/>
    <property type="match status" value="1"/>
</dbReference>
<dbReference type="STRING" id="81985.R0GMM2"/>
<organism evidence="2 3">
    <name type="scientific">Capsella rubella</name>
    <dbReference type="NCBI Taxonomy" id="81985"/>
    <lineage>
        <taxon>Eukaryota</taxon>
        <taxon>Viridiplantae</taxon>
        <taxon>Streptophyta</taxon>
        <taxon>Embryophyta</taxon>
        <taxon>Tracheophyta</taxon>
        <taxon>Spermatophyta</taxon>
        <taxon>Magnoliopsida</taxon>
        <taxon>eudicotyledons</taxon>
        <taxon>Gunneridae</taxon>
        <taxon>Pentapetalae</taxon>
        <taxon>rosids</taxon>
        <taxon>malvids</taxon>
        <taxon>Brassicales</taxon>
        <taxon>Brassicaceae</taxon>
        <taxon>Camelineae</taxon>
        <taxon>Capsella</taxon>
    </lineage>
</organism>
<dbReference type="InterPro" id="IPR025558">
    <property type="entry name" value="DUF4283"/>
</dbReference>
<proteinExistence type="predicted"/>
<dbReference type="AlphaFoldDB" id="R0GMM2"/>
<keyword evidence="3" id="KW-1185">Reference proteome</keyword>
<dbReference type="eggNOG" id="KOG1075">
    <property type="taxonomic scope" value="Eukaryota"/>
</dbReference>
<name>R0GMM2_9BRAS</name>
<feature type="domain" description="DUF4283" evidence="1">
    <location>
        <begin position="40"/>
        <end position="118"/>
    </location>
</feature>
<evidence type="ECO:0000259" key="1">
    <source>
        <dbReference type="Pfam" id="PF14111"/>
    </source>
</evidence>
<reference evidence="3" key="1">
    <citation type="journal article" date="2013" name="Nat. Genet.">
        <title>The Capsella rubella genome and the genomic consequences of rapid mating system evolution.</title>
        <authorList>
            <person name="Slotte T."/>
            <person name="Hazzouri K.M."/>
            <person name="Agren J.A."/>
            <person name="Koenig D."/>
            <person name="Maumus F."/>
            <person name="Guo Y.L."/>
            <person name="Steige K."/>
            <person name="Platts A.E."/>
            <person name="Escobar J.S."/>
            <person name="Newman L.K."/>
            <person name="Wang W."/>
            <person name="Mandakova T."/>
            <person name="Vello E."/>
            <person name="Smith L.M."/>
            <person name="Henz S.R."/>
            <person name="Steffen J."/>
            <person name="Takuno S."/>
            <person name="Brandvain Y."/>
            <person name="Coop G."/>
            <person name="Andolfatto P."/>
            <person name="Hu T.T."/>
            <person name="Blanchette M."/>
            <person name="Clark R.M."/>
            <person name="Quesneville H."/>
            <person name="Nordborg M."/>
            <person name="Gaut B.S."/>
            <person name="Lysak M.A."/>
            <person name="Jenkins J."/>
            <person name="Grimwood J."/>
            <person name="Chapman J."/>
            <person name="Prochnik S."/>
            <person name="Shu S."/>
            <person name="Rokhsar D."/>
            <person name="Schmutz J."/>
            <person name="Weigel D."/>
            <person name="Wright S.I."/>
        </authorList>
    </citation>
    <scope>NUCLEOTIDE SEQUENCE [LARGE SCALE GENOMIC DNA]</scope>
    <source>
        <strain evidence="3">cv. Monte Gargano</strain>
    </source>
</reference>
<protein>
    <recommendedName>
        <fullName evidence="1">DUF4283 domain-containing protein</fullName>
    </recommendedName>
</protein>